<dbReference type="Proteomes" id="UP000187455">
    <property type="component" value="Unassembled WGS sequence"/>
</dbReference>
<proteinExistence type="predicted"/>
<organism evidence="1 2">
    <name type="scientific">Smittium mucronatum</name>
    <dbReference type="NCBI Taxonomy" id="133383"/>
    <lineage>
        <taxon>Eukaryota</taxon>
        <taxon>Fungi</taxon>
        <taxon>Fungi incertae sedis</taxon>
        <taxon>Zoopagomycota</taxon>
        <taxon>Kickxellomycotina</taxon>
        <taxon>Harpellomycetes</taxon>
        <taxon>Harpellales</taxon>
        <taxon>Legeriomycetaceae</taxon>
        <taxon>Smittium</taxon>
    </lineage>
</organism>
<dbReference type="OrthoDB" id="5539481at2759"/>
<evidence type="ECO:0000313" key="1">
    <source>
        <dbReference type="EMBL" id="OLY77570.1"/>
    </source>
</evidence>
<dbReference type="AlphaFoldDB" id="A0A1R0GL13"/>
<evidence type="ECO:0000313" key="2">
    <source>
        <dbReference type="Proteomes" id="UP000187455"/>
    </source>
</evidence>
<protein>
    <submittedName>
        <fullName evidence="1">Uncharacterized protein</fullName>
    </submittedName>
</protein>
<reference evidence="1 2" key="1">
    <citation type="journal article" date="2016" name="Mol. Biol. Evol.">
        <title>Genome-Wide Survey of Gut Fungi (Harpellales) Reveals the First Horizontally Transferred Ubiquitin Gene from a Mosquito Host.</title>
        <authorList>
            <person name="Wang Y."/>
            <person name="White M.M."/>
            <person name="Kvist S."/>
            <person name="Moncalvo J.M."/>
        </authorList>
    </citation>
    <scope>NUCLEOTIDE SEQUENCE [LARGE SCALE GENOMIC DNA]</scope>
    <source>
        <strain evidence="1 2">ALG-7-W6</strain>
    </source>
</reference>
<sequence length="177" mass="19864">MGAICCKPINVFNEVTENSRLLSVEEPRGTTHSENPSYEELVAAETNGIHKEESLLNLISTETANELFDISSKPVLPKSTIRESTPSADYRILLQFFDSKVDMSSQFPRSSLGKSSTSRSYNKQQFSVLFQQPTLTDLKDLEMVDMASAEISRAMKDFKLDYTGPIFVPFSYNEQTA</sequence>
<accession>A0A1R0GL13</accession>
<dbReference type="EMBL" id="LSSL01007794">
    <property type="protein sequence ID" value="OLY77570.1"/>
    <property type="molecule type" value="Genomic_DNA"/>
</dbReference>
<keyword evidence="2" id="KW-1185">Reference proteome</keyword>
<gene>
    <name evidence="1" type="ORF">AYI68_g8397</name>
</gene>
<comment type="caution">
    <text evidence="1">The sequence shown here is derived from an EMBL/GenBank/DDBJ whole genome shotgun (WGS) entry which is preliminary data.</text>
</comment>
<name>A0A1R0GL13_9FUNG</name>